<feature type="transmembrane region" description="Helical" evidence="1">
    <location>
        <begin position="531"/>
        <end position="549"/>
    </location>
</feature>
<evidence type="ECO:0000313" key="2">
    <source>
        <dbReference type="EMBL" id="TGN16946.1"/>
    </source>
</evidence>
<dbReference type="PANTHER" id="PTHR32063:SF0">
    <property type="entry name" value="SWARMING MOTILITY PROTEIN SWRC"/>
    <property type="match status" value="1"/>
</dbReference>
<dbReference type="InterPro" id="IPR027463">
    <property type="entry name" value="AcrB_DN_DC_subdom"/>
</dbReference>
<dbReference type="Gene3D" id="3.30.2090.10">
    <property type="entry name" value="Multidrug efflux transporter AcrB TolC docking domain, DN and DC subdomains"/>
    <property type="match status" value="2"/>
</dbReference>
<feature type="transmembrane region" description="Helical" evidence="1">
    <location>
        <begin position="362"/>
        <end position="382"/>
    </location>
</feature>
<feature type="transmembrane region" description="Helical" evidence="1">
    <location>
        <begin position="915"/>
        <end position="938"/>
    </location>
</feature>
<organism evidence="2 3">
    <name type="scientific">Leptospira idonii</name>
    <dbReference type="NCBI Taxonomy" id="1193500"/>
    <lineage>
        <taxon>Bacteria</taxon>
        <taxon>Pseudomonadati</taxon>
        <taxon>Spirochaetota</taxon>
        <taxon>Spirochaetia</taxon>
        <taxon>Leptospirales</taxon>
        <taxon>Leptospiraceae</taxon>
        <taxon>Leptospira</taxon>
    </lineage>
</organism>
<dbReference type="Proteomes" id="UP000298058">
    <property type="component" value="Unassembled WGS sequence"/>
</dbReference>
<dbReference type="Gene3D" id="3.30.70.1320">
    <property type="entry name" value="Multidrug efflux transporter AcrB pore domain like"/>
    <property type="match status" value="1"/>
</dbReference>
<feature type="transmembrane region" description="Helical" evidence="1">
    <location>
        <begin position="889"/>
        <end position="909"/>
    </location>
</feature>
<keyword evidence="3" id="KW-1185">Reference proteome</keyword>
<dbReference type="EMBL" id="RQHW01000080">
    <property type="protein sequence ID" value="TGN16946.1"/>
    <property type="molecule type" value="Genomic_DNA"/>
</dbReference>
<dbReference type="OrthoDB" id="366306at2"/>
<dbReference type="RefSeq" id="WP_135762125.1">
    <property type="nucleotide sequence ID" value="NZ_RQHW01000080.1"/>
</dbReference>
<gene>
    <name evidence="2" type="ORF">EHS15_18720</name>
</gene>
<proteinExistence type="predicted"/>
<comment type="caution">
    <text evidence="2">The sequence shown here is derived from an EMBL/GenBank/DDBJ whole genome shotgun (WGS) entry which is preliminary data.</text>
</comment>
<dbReference type="SUPFAM" id="SSF82693">
    <property type="entry name" value="Multidrug efflux transporter AcrB pore domain, PN1, PN2, PC1 and PC2 subdomains"/>
    <property type="match status" value="2"/>
</dbReference>
<dbReference type="AlphaFoldDB" id="A0A4R9LTK6"/>
<protein>
    <submittedName>
        <fullName evidence="2">Efflux RND transporter permease subunit</fullName>
    </submittedName>
</protein>
<dbReference type="SUPFAM" id="SSF82714">
    <property type="entry name" value="Multidrug efflux transporter AcrB TolC docking domain, DN and DC subdomains"/>
    <property type="match status" value="2"/>
</dbReference>
<keyword evidence="1" id="KW-1133">Transmembrane helix</keyword>
<name>A0A4R9LTK6_9LEPT</name>
<evidence type="ECO:0000256" key="1">
    <source>
        <dbReference type="SAM" id="Phobius"/>
    </source>
</evidence>
<evidence type="ECO:0000313" key="3">
    <source>
        <dbReference type="Proteomes" id="UP000298058"/>
    </source>
</evidence>
<feature type="transmembrane region" description="Helical" evidence="1">
    <location>
        <begin position="388"/>
        <end position="412"/>
    </location>
</feature>
<sequence>MLFVLKRILHRKIAATMVYSGLVLFGLLSIRDIPIALLPNIELPKLSIITTYANSAPTEIENLITKPISEIVGTIPGVEKVESESIEGYSFVHLRFKNGTDMHYALLEVREKLDLIRDFLPQDASKPLISRFDPNQSAFMEVVFFSQGLSDDRKLRQYIEDNIKVYLDRIDGVAAVQLSGGFQKEVLVEIDPERMNAYRVLPQDLKLLLSTNNKNYPAGQLPFGKKDLLVRAIGEFDTLGDVQNTIVSFNDASGPVYLSDFSQVKERYKNRNGLTRFNGKECVVVYIFKEPGKNTVSVSEEVTKVLSGIEDQFKQDIALNIVYDESDFIRQSISNLFMNLLIGSILAFIALFLILKNFQSPSLLLLAIPVTLFPSFLIFKFLGISFNMMSLGGLALGIGMLFDSSNVVLSAIERNLILGKKIEDAVLKGTGEVTSSIFSATSTTVIVFLPIAFLKSTLGIVFSEMAIAIVITLLMSLIVAITFIPLAASVLYRLRDISKEGFERFSLYNEKKLIGRYHDLLLHLIERPKQYLFLVLSLFVFSFSLIPMIQKEFLPKVDTGEFNINVSLPKGTDLDTMSDYMSFLEEELLKDKRIQSVIVNIGGEEENLKINPKAVTLPSKAVVKVILKEEESTSTSEVIQELRKKIQIAEGTELSFDTRDNVLGAILEQKQGSIEYLIVGSDLDSLQDIGLNIKRKLLSRMDVLDVRTGMEEKNSEYHIDFDQVKMAKFGLTNANVSNFVKIALKGMVSSSMKISGMDTSIRIGMDKKYADSLEKVKRLKIRTPFGENISLEQFVQLREEKNLTSVMRIGNFRVNTVAITVDPRFSNAASDIKSVLGDVKLPQGFKIQVSGEEENLAKSWQEVLLSFSLALLLIYMLLSAQFESYSSSFLMIFSIPLIFIGTFPALFISGKSLNISSFMGFILLMGVVVDNASLYYEYYQLFLEETGDSLLSVMKSSEAVFKPVMMNNTTTILGMMPVVLELGKGSEFQAPLGVVVVSGLLTSTLLSLLIIPLVFYKFRKHS</sequence>
<dbReference type="InterPro" id="IPR001036">
    <property type="entry name" value="Acrflvin-R"/>
</dbReference>
<feature type="transmembrane region" description="Helical" evidence="1">
    <location>
        <begin position="465"/>
        <end position="492"/>
    </location>
</feature>
<feature type="transmembrane region" description="Helical" evidence="1">
    <location>
        <begin position="12"/>
        <end position="30"/>
    </location>
</feature>
<feature type="transmembrane region" description="Helical" evidence="1">
    <location>
        <begin position="992"/>
        <end position="1016"/>
    </location>
</feature>
<keyword evidence="1" id="KW-0472">Membrane</keyword>
<dbReference type="Pfam" id="PF00873">
    <property type="entry name" value="ACR_tran"/>
    <property type="match status" value="1"/>
</dbReference>
<dbReference type="SUPFAM" id="SSF82866">
    <property type="entry name" value="Multidrug efflux transporter AcrB transmembrane domain"/>
    <property type="match status" value="2"/>
</dbReference>
<dbReference type="Gene3D" id="1.20.1640.10">
    <property type="entry name" value="Multidrug efflux transporter AcrB transmembrane domain"/>
    <property type="match status" value="2"/>
</dbReference>
<dbReference type="PANTHER" id="PTHR32063">
    <property type="match status" value="1"/>
</dbReference>
<accession>A0A4R9LTK6</accession>
<reference evidence="2" key="1">
    <citation type="journal article" date="2019" name="PLoS Negl. Trop. Dis.">
        <title>Revisiting the worldwide diversity of Leptospira species in the environment.</title>
        <authorList>
            <person name="Vincent A.T."/>
            <person name="Schiettekatte O."/>
            <person name="Bourhy P."/>
            <person name="Veyrier F.J."/>
            <person name="Picardeau M."/>
        </authorList>
    </citation>
    <scope>NUCLEOTIDE SEQUENCE [LARGE SCALE GENOMIC DNA]</scope>
    <source>
        <strain evidence="2">201300427</strain>
    </source>
</reference>
<dbReference type="GO" id="GO:0042910">
    <property type="term" value="F:xenobiotic transmembrane transporter activity"/>
    <property type="evidence" value="ECO:0007669"/>
    <property type="project" value="TreeGrafter"/>
</dbReference>
<dbReference type="Gene3D" id="3.30.70.1430">
    <property type="entry name" value="Multidrug efflux transporter AcrB pore domain"/>
    <property type="match status" value="2"/>
</dbReference>
<dbReference type="PRINTS" id="PR00702">
    <property type="entry name" value="ACRIFLAVINRP"/>
</dbReference>
<feature type="transmembrane region" description="Helical" evidence="1">
    <location>
        <begin position="433"/>
        <end position="453"/>
    </location>
</feature>
<feature type="transmembrane region" description="Helical" evidence="1">
    <location>
        <begin position="336"/>
        <end position="355"/>
    </location>
</feature>
<keyword evidence="1" id="KW-0812">Transmembrane</keyword>
<dbReference type="GO" id="GO:0005886">
    <property type="term" value="C:plasma membrane"/>
    <property type="evidence" value="ECO:0007669"/>
    <property type="project" value="TreeGrafter"/>
</dbReference>
<dbReference type="Gene3D" id="3.30.70.1440">
    <property type="entry name" value="Multidrug efflux transporter AcrB pore domain"/>
    <property type="match status" value="1"/>
</dbReference>